<keyword evidence="1" id="KW-0560">Oxidoreductase</keyword>
<dbReference type="AlphaFoldDB" id="A0A1I6RTV0"/>
<dbReference type="RefSeq" id="WP_093915716.1">
    <property type="nucleotide sequence ID" value="NZ_FPAJ01000002.1"/>
</dbReference>
<accession>A0A1I6RTV0</accession>
<name>A0A1I6RTV0_9RHOB</name>
<proteinExistence type="predicted"/>
<dbReference type="InterPro" id="IPR036188">
    <property type="entry name" value="FAD/NAD-bd_sf"/>
</dbReference>
<dbReference type="GO" id="GO:0016491">
    <property type="term" value="F:oxidoreductase activity"/>
    <property type="evidence" value="ECO:0007669"/>
    <property type="project" value="UniProtKB-KW"/>
</dbReference>
<protein>
    <submittedName>
        <fullName evidence="3">Glycine oxidase</fullName>
    </submittedName>
</protein>
<reference evidence="4" key="1">
    <citation type="submission" date="2016-10" db="EMBL/GenBank/DDBJ databases">
        <authorList>
            <person name="Varghese N."/>
            <person name="Submissions S."/>
        </authorList>
    </citation>
    <scope>NUCLEOTIDE SEQUENCE [LARGE SCALE GENOMIC DNA]</scope>
    <source>
        <strain evidence="4">DSM 23422</strain>
    </source>
</reference>
<dbReference type="Gene3D" id="3.30.9.10">
    <property type="entry name" value="D-Amino Acid Oxidase, subunit A, domain 2"/>
    <property type="match status" value="2"/>
</dbReference>
<dbReference type="Pfam" id="PF01266">
    <property type="entry name" value="DAO"/>
    <property type="match status" value="1"/>
</dbReference>
<dbReference type="GO" id="GO:0005737">
    <property type="term" value="C:cytoplasm"/>
    <property type="evidence" value="ECO:0007669"/>
    <property type="project" value="TreeGrafter"/>
</dbReference>
<evidence type="ECO:0000313" key="3">
    <source>
        <dbReference type="EMBL" id="SFS68145.1"/>
    </source>
</evidence>
<dbReference type="SUPFAM" id="SSF54373">
    <property type="entry name" value="FAD-linked reductases, C-terminal domain"/>
    <property type="match status" value="1"/>
</dbReference>
<dbReference type="Gene3D" id="3.50.50.60">
    <property type="entry name" value="FAD/NAD(P)-binding domain"/>
    <property type="match status" value="2"/>
</dbReference>
<dbReference type="STRING" id="394264.SAMN04488040_1496"/>
<evidence type="ECO:0000259" key="2">
    <source>
        <dbReference type="Pfam" id="PF01266"/>
    </source>
</evidence>
<dbReference type="PANTHER" id="PTHR13847">
    <property type="entry name" value="SARCOSINE DEHYDROGENASE-RELATED"/>
    <property type="match status" value="1"/>
</dbReference>
<evidence type="ECO:0000256" key="1">
    <source>
        <dbReference type="ARBA" id="ARBA00023002"/>
    </source>
</evidence>
<dbReference type="SUPFAM" id="SSF51905">
    <property type="entry name" value="FAD/NAD(P)-binding domain"/>
    <property type="match status" value="1"/>
</dbReference>
<sequence length="331" mass="35871">MGRITIIGAGVAGLCAARALLDRGADVRVVDRNAALGPQACSWWAGGMLAPFCEGESAEEPVVRLGQEAADWWAAKTSAVHRCGTLVISPARDRADLTRFARRTQAFREVDVDEISLLEPDLAGRFAKGLFFESEAHLAPRAALTQLRAGLVADGAVFEVADANPDKFAQRGLTIDCRGFQARDRIANLRGVKGEMLILSCPEVALNRPIRMLHPRVPLYIVPRGDGLFMVGATMIEGGHSRRITARSLLEMLSAAYALHPAFGEAEVIEIGVDSRPAFPDNVPRISRRGNLIRANGLYRHGFLLAPAMARMVAELVCDDKTPEIFHETAA</sequence>
<gene>
    <name evidence="3" type="ORF">SAMN04488040_1496</name>
</gene>
<dbReference type="PANTHER" id="PTHR13847:SF289">
    <property type="entry name" value="GLYCINE OXIDASE"/>
    <property type="match status" value="1"/>
</dbReference>
<dbReference type="OrthoDB" id="9790035at2"/>
<dbReference type="Proteomes" id="UP000199239">
    <property type="component" value="Unassembled WGS sequence"/>
</dbReference>
<dbReference type="EMBL" id="FPAJ01000002">
    <property type="protein sequence ID" value="SFS68145.1"/>
    <property type="molecule type" value="Genomic_DNA"/>
</dbReference>
<evidence type="ECO:0000313" key="4">
    <source>
        <dbReference type="Proteomes" id="UP000199239"/>
    </source>
</evidence>
<feature type="domain" description="FAD dependent oxidoreductase" evidence="2">
    <location>
        <begin position="3"/>
        <end position="316"/>
    </location>
</feature>
<dbReference type="InterPro" id="IPR006076">
    <property type="entry name" value="FAD-dep_OxRdtase"/>
</dbReference>
<keyword evidence="4" id="KW-1185">Reference proteome</keyword>
<organism evidence="3 4">
    <name type="scientific">Sulfitobacter marinus</name>
    <dbReference type="NCBI Taxonomy" id="394264"/>
    <lineage>
        <taxon>Bacteria</taxon>
        <taxon>Pseudomonadati</taxon>
        <taxon>Pseudomonadota</taxon>
        <taxon>Alphaproteobacteria</taxon>
        <taxon>Rhodobacterales</taxon>
        <taxon>Roseobacteraceae</taxon>
        <taxon>Sulfitobacter</taxon>
    </lineage>
</organism>